<evidence type="ECO:0000259" key="3">
    <source>
        <dbReference type="Pfam" id="PF10374"/>
    </source>
</evidence>
<dbReference type="Pfam" id="PF10374">
    <property type="entry name" value="EST1"/>
    <property type="match status" value="1"/>
</dbReference>
<dbReference type="STRING" id="231916.A0A409XX76"/>
<evidence type="ECO:0000313" key="5">
    <source>
        <dbReference type="Proteomes" id="UP000284706"/>
    </source>
</evidence>
<evidence type="ECO:0000259" key="2">
    <source>
        <dbReference type="Pfam" id="PF10373"/>
    </source>
</evidence>
<dbReference type="InParanoid" id="A0A409XX76"/>
<feature type="compositionally biased region" description="Low complexity" evidence="1">
    <location>
        <begin position="774"/>
        <end position="787"/>
    </location>
</feature>
<dbReference type="InterPro" id="IPR018834">
    <property type="entry name" value="DNA/RNA-bd_Est1-type"/>
</dbReference>
<feature type="region of interest" description="Disordered" evidence="1">
    <location>
        <begin position="235"/>
        <end position="268"/>
    </location>
</feature>
<protein>
    <recommendedName>
        <fullName evidence="6">Protein SMG7</fullName>
    </recommendedName>
</protein>
<keyword evidence="5" id="KW-1185">Reference proteome</keyword>
<feature type="compositionally biased region" description="Low complexity" evidence="1">
    <location>
        <begin position="904"/>
        <end position="939"/>
    </location>
</feature>
<feature type="compositionally biased region" description="Basic and acidic residues" evidence="1">
    <location>
        <begin position="235"/>
        <end position="246"/>
    </location>
</feature>
<dbReference type="OrthoDB" id="69928at2759"/>
<accession>A0A409XX76</accession>
<dbReference type="Gene3D" id="1.25.40.10">
    <property type="entry name" value="Tetratricopeptide repeat domain"/>
    <property type="match status" value="1"/>
</dbReference>
<dbReference type="PANTHER" id="PTHR15696:SF36">
    <property type="entry name" value="NONSENSE-MEDIATED MRNA DECAY FACTOR"/>
    <property type="match status" value="1"/>
</dbReference>
<evidence type="ECO:0000256" key="1">
    <source>
        <dbReference type="SAM" id="MobiDB-lite"/>
    </source>
</evidence>
<proteinExistence type="predicted"/>
<feature type="region of interest" description="Disordered" evidence="1">
    <location>
        <begin position="894"/>
        <end position="959"/>
    </location>
</feature>
<gene>
    <name evidence="4" type="ORF">CVT26_008213</name>
</gene>
<dbReference type="Pfam" id="PF10373">
    <property type="entry name" value="EST1_DNA_bind"/>
    <property type="match status" value="1"/>
</dbReference>
<dbReference type="Proteomes" id="UP000284706">
    <property type="component" value="Unassembled WGS sequence"/>
</dbReference>
<evidence type="ECO:0008006" key="6">
    <source>
        <dbReference type="Google" id="ProtNLM"/>
    </source>
</evidence>
<evidence type="ECO:0000313" key="4">
    <source>
        <dbReference type="EMBL" id="PPQ95368.1"/>
    </source>
</evidence>
<feature type="region of interest" description="Disordered" evidence="1">
    <location>
        <begin position="1041"/>
        <end position="1065"/>
    </location>
</feature>
<dbReference type="SUPFAM" id="SSF48452">
    <property type="entry name" value="TPR-like"/>
    <property type="match status" value="1"/>
</dbReference>
<feature type="domain" description="DNA/RNA-binding" evidence="2">
    <location>
        <begin position="270"/>
        <end position="598"/>
    </location>
</feature>
<dbReference type="InterPro" id="IPR019458">
    <property type="entry name" value="Est1-like_N"/>
</dbReference>
<dbReference type="InterPro" id="IPR011990">
    <property type="entry name" value="TPR-like_helical_dom_sf"/>
</dbReference>
<dbReference type="PANTHER" id="PTHR15696">
    <property type="entry name" value="SMG-7 SUPPRESSOR WITH MORPHOLOGICAL EFFECT ON GENITALIA PROTEIN 7"/>
    <property type="match status" value="1"/>
</dbReference>
<dbReference type="EMBL" id="NHYE01001428">
    <property type="protein sequence ID" value="PPQ95368.1"/>
    <property type="molecule type" value="Genomic_DNA"/>
</dbReference>
<reference evidence="4 5" key="1">
    <citation type="journal article" date="2018" name="Evol. Lett.">
        <title>Horizontal gene cluster transfer increased hallucinogenic mushroom diversity.</title>
        <authorList>
            <person name="Reynolds H.T."/>
            <person name="Vijayakumar V."/>
            <person name="Gluck-Thaler E."/>
            <person name="Korotkin H.B."/>
            <person name="Matheny P.B."/>
            <person name="Slot J.C."/>
        </authorList>
    </citation>
    <scope>NUCLEOTIDE SEQUENCE [LARGE SCALE GENOMIC DNA]</scope>
    <source>
        <strain evidence="4 5">SRW20</strain>
    </source>
</reference>
<dbReference type="InterPro" id="IPR045153">
    <property type="entry name" value="Est1/Ebs1-like"/>
</dbReference>
<name>A0A409XX76_9AGAR</name>
<feature type="compositionally biased region" description="Polar residues" evidence="1">
    <location>
        <begin position="1056"/>
        <end position="1065"/>
    </location>
</feature>
<feature type="domain" description="Telomerase activating protein Est1-like N-terminal" evidence="3">
    <location>
        <begin position="57"/>
        <end position="232"/>
    </location>
</feature>
<comment type="caution">
    <text evidence="4">The sequence shown here is derived from an EMBL/GenBank/DDBJ whole genome shotgun (WGS) entry which is preliminary data.</text>
</comment>
<feature type="region of interest" description="Disordered" evidence="1">
    <location>
        <begin position="758"/>
        <end position="803"/>
    </location>
</feature>
<dbReference type="AlphaFoldDB" id="A0A409XX76"/>
<sequence>MSPSAILREAKGIHQSLKELLKTKEPFDKEVDFQRKNLRRRYLILLLVHPDAKESKDVENHLWMQTSYAFISSYKQRIAALDRLIQNNERQQHQGQGQQQPRQNGTHGVVEHRKLVQRFRQFLADEEKFWTQVVLRLRRLFDLREAQPALITLGLLSERDDGTVSNLAAEASETREGVMHGASGRNHFQFPPEDPKVSFVPSTAEERESRMAILSKALICLGDIARYRELYNESQGRRAGHEDGPPRRGRSRRGGAAAEIPPRPRNYDKARQCYEQARLLVPYEGNPSHQLAILSSYQKDSFASLIHYYRALCVSQPYDTAAENLGTVLFKALDTWRQRNRRERDRNGTNDLQLPPRVRIDNFKERVVVLHALWRVGMEKGIEKMKSISPKHNEKVSHDFYSLVSERHLPIDMISNTVVLSQGALWKHRMIRDNTSSSHRKADSAPVQPGTATLIEWGLLDHLMDMHLVLLEVGKDELKDPPQMEGVDDLAQRISATFRRTLPALRIASKWLRANYKYVMQDQEFIAFKTKESTKGVEVTKHTQSKISGYSSKTLRFWKTYAQFMLALSQAFPVNKLPVFNAPLEEDVEMKGFLPLRKLMGEEKKDNLPADAAPAREQPHPNVEQLMRIYDLLEDAKALVQMENSPLMMVNGHILFDPGCVEDVRPQSHPEVIQSVVEPPVVLQPQQQQLLETIRDTSLEINPKQDPDADDMTELTSRTDDELVRDAFNHLNEPETIEDEDEQEDEIVWDPRSTATISPVLSPHMHATPLTPVKPLLSPTKPTSPKSPVRKPPFSSPANTAQPSVTTAQDLLNDVLNFTARPLLNGNNLTSSVESISTAPQPPLLFGSELSHRTNPSIWSASMDEQPLMFTSNSGGVGHNIHGASHTYQTTPQRQFAPTAPDLSQQSIWSSQSSFPSQTQSSQQSLIGALPSAPLALPPQTVLPTSSLEQRPPHQRIPSSSLGTQLFQPMPSHLQHDPFGYPAPIQPPLQKTGHLLGQLGQSNLGFDTRSQLAQGGFLGGGVPAEYYATSNASGYHTRQASMHDPRVAPPSFLPPQLSQMWGNTG</sequence>
<organism evidence="4 5">
    <name type="scientific">Gymnopilus dilepis</name>
    <dbReference type="NCBI Taxonomy" id="231916"/>
    <lineage>
        <taxon>Eukaryota</taxon>
        <taxon>Fungi</taxon>
        <taxon>Dikarya</taxon>
        <taxon>Basidiomycota</taxon>
        <taxon>Agaricomycotina</taxon>
        <taxon>Agaricomycetes</taxon>
        <taxon>Agaricomycetidae</taxon>
        <taxon>Agaricales</taxon>
        <taxon>Agaricineae</taxon>
        <taxon>Hymenogastraceae</taxon>
        <taxon>Gymnopilus</taxon>
    </lineage>
</organism>